<sequence length="182" mass="20573">MPVVVLSAKFTCQCGVSFFLVFVIFKTMELQFVLLVFPFLWKLSSCLQCYKCDPERLYKNDAVLCEKFDSSSNYVVNCEHSSMCYKRVTTLDLGNGVTTSTTVRGCAAQTMSGNQAKINGKWRPVDTIYDVYEEGCSYDPTDIERTTKSLYCYCRGDLCNGIGKYQASLFLMLVVIINLFIS</sequence>
<feature type="transmembrane region" description="Helical" evidence="9">
    <location>
        <begin position="16"/>
        <end position="41"/>
    </location>
</feature>
<dbReference type="Pfam" id="PF17064">
    <property type="entry name" value="QVR"/>
    <property type="match status" value="1"/>
</dbReference>
<keyword evidence="3 9" id="KW-0812">Transmembrane</keyword>
<protein>
    <submittedName>
        <fullName evidence="10">Uncharacterized protein</fullName>
    </submittedName>
</protein>
<evidence type="ECO:0000256" key="7">
    <source>
        <dbReference type="ARBA" id="ARBA00023180"/>
    </source>
</evidence>
<evidence type="ECO:0000256" key="3">
    <source>
        <dbReference type="ARBA" id="ARBA00022692"/>
    </source>
</evidence>
<evidence type="ECO:0000256" key="8">
    <source>
        <dbReference type="ARBA" id="ARBA00023288"/>
    </source>
</evidence>
<dbReference type="EMBL" id="AK401810">
    <property type="protein sequence ID" value="BAM18432.1"/>
    <property type="molecule type" value="mRNA"/>
</dbReference>
<evidence type="ECO:0000313" key="10">
    <source>
        <dbReference type="EMBL" id="BAM18432.1"/>
    </source>
</evidence>
<keyword evidence="8" id="KW-0449">Lipoprotein</keyword>
<evidence type="ECO:0000256" key="9">
    <source>
        <dbReference type="SAM" id="Phobius"/>
    </source>
</evidence>
<dbReference type="GO" id="GO:0030431">
    <property type="term" value="P:sleep"/>
    <property type="evidence" value="ECO:0007669"/>
    <property type="project" value="InterPro"/>
</dbReference>
<evidence type="ECO:0000256" key="4">
    <source>
        <dbReference type="ARBA" id="ARBA00022729"/>
    </source>
</evidence>
<feature type="transmembrane region" description="Helical" evidence="9">
    <location>
        <begin position="165"/>
        <end position="181"/>
    </location>
</feature>
<dbReference type="GO" id="GO:0098552">
    <property type="term" value="C:side of membrane"/>
    <property type="evidence" value="ECO:0007669"/>
    <property type="project" value="UniProtKB-KW"/>
</dbReference>
<keyword evidence="7" id="KW-0325">Glycoprotein</keyword>
<keyword evidence="6 9" id="KW-0472">Membrane</keyword>
<keyword evidence="5 9" id="KW-1133">Transmembrane helix</keyword>
<evidence type="ECO:0000256" key="5">
    <source>
        <dbReference type="ARBA" id="ARBA00022989"/>
    </source>
</evidence>
<accession>I4DKJ2</accession>
<comment type="subcellular location">
    <subcellularLocation>
        <location evidence="1">Membrane</location>
        <topology evidence="1">Lipid-anchor</topology>
        <topology evidence="1">GPI-anchor</topology>
    </subcellularLocation>
</comment>
<keyword evidence="2" id="KW-0336">GPI-anchor</keyword>
<evidence type="ECO:0000256" key="1">
    <source>
        <dbReference type="ARBA" id="ARBA00004589"/>
    </source>
</evidence>
<evidence type="ECO:0000256" key="2">
    <source>
        <dbReference type="ARBA" id="ARBA00022622"/>
    </source>
</evidence>
<evidence type="ECO:0000256" key="6">
    <source>
        <dbReference type="ARBA" id="ARBA00023136"/>
    </source>
</evidence>
<dbReference type="PANTHER" id="PTHR33562">
    <property type="entry name" value="ATILLA, ISOFORM B-RELATED-RELATED"/>
    <property type="match status" value="1"/>
</dbReference>
<dbReference type="PANTHER" id="PTHR33562:SF29">
    <property type="entry name" value="PROTEIN SLEEPLESS"/>
    <property type="match status" value="1"/>
</dbReference>
<dbReference type="GO" id="GO:0032222">
    <property type="term" value="P:regulation of synaptic transmission, cholinergic"/>
    <property type="evidence" value="ECO:0007669"/>
    <property type="project" value="InterPro"/>
</dbReference>
<keyword evidence="4" id="KW-0732">Signal</keyword>
<name>I4DKJ2_PAPXU</name>
<proteinExistence type="evidence at transcript level"/>
<organism evidence="10">
    <name type="scientific">Papilio xuthus</name>
    <name type="common">Asian swallowtail butterfly</name>
    <dbReference type="NCBI Taxonomy" id="66420"/>
    <lineage>
        <taxon>Eukaryota</taxon>
        <taxon>Metazoa</taxon>
        <taxon>Ecdysozoa</taxon>
        <taxon>Arthropoda</taxon>
        <taxon>Hexapoda</taxon>
        <taxon>Insecta</taxon>
        <taxon>Pterygota</taxon>
        <taxon>Neoptera</taxon>
        <taxon>Endopterygota</taxon>
        <taxon>Lepidoptera</taxon>
        <taxon>Glossata</taxon>
        <taxon>Ditrysia</taxon>
        <taxon>Papilionoidea</taxon>
        <taxon>Papilionidae</taxon>
        <taxon>Papilioninae</taxon>
        <taxon>Papilio</taxon>
    </lineage>
</organism>
<reference evidence="10" key="1">
    <citation type="journal article" date="2012" name="BMC Biol.">
        <title>Comprehensive microarray-based analysis for stage-specific larval camouflage pattern-associated genes in the swallowtail butterfly, Papilio xuthus.</title>
        <authorList>
            <person name="Futahashi R."/>
            <person name="Shirataki H."/>
            <person name="Narita T."/>
            <person name="Mita K."/>
            <person name="Fujiwara H."/>
        </authorList>
    </citation>
    <scope>NUCLEOTIDE SEQUENCE</scope>
    <source>
        <tissue evidence="10">Epidermis</tissue>
    </source>
</reference>
<dbReference type="InterPro" id="IPR050975">
    <property type="entry name" value="Sleep_regulator"/>
</dbReference>
<dbReference type="InterPro" id="IPR031424">
    <property type="entry name" value="QVR-like"/>
</dbReference>
<dbReference type="AlphaFoldDB" id="I4DKJ2"/>